<name>A0A7T5EPT0_9BACL</name>
<evidence type="ECO:0000313" key="4">
    <source>
        <dbReference type="Proteomes" id="UP000677234"/>
    </source>
</evidence>
<dbReference type="Proteomes" id="UP000677234">
    <property type="component" value="Chromosome"/>
</dbReference>
<protein>
    <submittedName>
        <fullName evidence="1">Uncharacterized protein</fullName>
    </submittedName>
</protein>
<proteinExistence type="predicted"/>
<dbReference type="Proteomes" id="UP000595847">
    <property type="component" value="Chromosome"/>
</dbReference>
<evidence type="ECO:0000313" key="2">
    <source>
        <dbReference type="EMBL" id="QUO43614.1"/>
    </source>
</evidence>
<organism evidence="1 3">
    <name type="scientific">Brevibacillus composti</name>
    <dbReference type="NCBI Taxonomy" id="2796470"/>
    <lineage>
        <taxon>Bacteria</taxon>
        <taxon>Bacillati</taxon>
        <taxon>Bacillota</taxon>
        <taxon>Bacilli</taxon>
        <taxon>Bacillales</taxon>
        <taxon>Paenibacillaceae</taxon>
        <taxon>Brevibacillus</taxon>
    </lineage>
</organism>
<keyword evidence="4" id="KW-1185">Reference proteome</keyword>
<sequence length="103" mass="11813">MDAERASQFCQRLITMINEFDRNLDEEHQVAMRLVSFGQSITFHVTHLGYCDPSLIRFYGTLENGSLVELIQHVSQISFLLMAVKRVNPIEPKKPIGFLSKSE</sequence>
<dbReference type="AlphaFoldDB" id="A0A7T5EPT0"/>
<gene>
    <name evidence="1" type="ORF">JD108_08050</name>
    <name evidence="2" type="ORF">KDJ56_07730</name>
</gene>
<reference evidence="2" key="2">
    <citation type="submission" date="2021-04" db="EMBL/GenBank/DDBJ databases">
        <title>Brevibacillus composti FJAT-54423, complete genome.</title>
        <authorList>
            <person name="Tang R."/>
        </authorList>
    </citation>
    <scope>NUCLEOTIDE SEQUENCE</scope>
    <source>
        <strain evidence="2">FJAT-54424</strain>
    </source>
</reference>
<evidence type="ECO:0000313" key="1">
    <source>
        <dbReference type="EMBL" id="QQE76541.1"/>
    </source>
</evidence>
<dbReference type="EMBL" id="CP073708">
    <property type="protein sequence ID" value="QUO43614.1"/>
    <property type="molecule type" value="Genomic_DNA"/>
</dbReference>
<dbReference type="EMBL" id="CP066308">
    <property type="protein sequence ID" value="QQE76541.1"/>
    <property type="molecule type" value="Genomic_DNA"/>
</dbReference>
<accession>A0A7T5EPT0</accession>
<evidence type="ECO:0000313" key="3">
    <source>
        <dbReference type="Proteomes" id="UP000595847"/>
    </source>
</evidence>
<dbReference type="InterPro" id="IPR046171">
    <property type="entry name" value="DUF6173"/>
</dbReference>
<reference evidence="1 3" key="1">
    <citation type="submission" date="2020-12" db="EMBL/GenBank/DDBJ databases">
        <title>strain FJAT-54423T represents a novel species of the genus Brevibacillus.</title>
        <authorList>
            <person name="Tang R."/>
        </authorList>
    </citation>
    <scope>NUCLEOTIDE SEQUENCE [LARGE SCALE GENOMIC DNA]</scope>
    <source>
        <strain evidence="1 3">FJAT-54423</strain>
    </source>
</reference>
<dbReference type="KEGG" id="bcop:JD108_08050"/>
<dbReference type="Pfam" id="PF19670">
    <property type="entry name" value="DUF6173"/>
    <property type="match status" value="1"/>
</dbReference>